<sequence length="321" mass="34441">MVKVAGDPSIAGRIELAFHKASSKTGTSFDFLLQAAARESSFDPNAKAKTSSASGLFQFIESTWLETLKKNGEELGLEDYAQHIRVDAGGKYRVDNNHLKKQILDLRHDPEVSALVAGALAKDNASGLYSNLGRDPSAGELYLAHFLGVNGSLRLLNAVQDRPEHPAADLFPLQARANKAVFFSGDGQARTVGDVHGRLVGQFNETIAGAERPAVGYRKGPISKPIDSHRVESRILTAWRSTTADKVEQPFQSLFRTDEPAAVAASRAVSDAKRSGVELQESISQQFVAPKPVARPSGAPLDLTKFLAPGQASGKSLSKKV</sequence>
<organism evidence="3 4">
    <name type="scientific">Pseudovibrio japonicus</name>
    <dbReference type="NCBI Taxonomy" id="366534"/>
    <lineage>
        <taxon>Bacteria</taxon>
        <taxon>Pseudomonadati</taxon>
        <taxon>Pseudomonadota</taxon>
        <taxon>Alphaproteobacteria</taxon>
        <taxon>Hyphomicrobiales</taxon>
        <taxon>Stappiaceae</taxon>
        <taxon>Pseudovibrio</taxon>
    </lineage>
</organism>
<feature type="domain" description="Transglycosylase SLT" evidence="2">
    <location>
        <begin position="18"/>
        <end position="72"/>
    </location>
</feature>
<gene>
    <name evidence="3" type="ORF">GCM10007094_22710</name>
</gene>
<protein>
    <recommendedName>
        <fullName evidence="2">Transglycosylase SLT domain-containing protein</fullName>
    </recommendedName>
</protein>
<accession>A0ABQ3ECF2</accession>
<keyword evidence="4" id="KW-1185">Reference proteome</keyword>
<evidence type="ECO:0000259" key="2">
    <source>
        <dbReference type="Pfam" id="PF01464"/>
    </source>
</evidence>
<dbReference type="CDD" id="cd00442">
    <property type="entry name" value="Lyz-like"/>
    <property type="match status" value="1"/>
</dbReference>
<evidence type="ECO:0000313" key="3">
    <source>
        <dbReference type="EMBL" id="GHB33157.1"/>
    </source>
</evidence>
<dbReference type="Pfam" id="PF01464">
    <property type="entry name" value="SLT"/>
    <property type="match status" value="1"/>
</dbReference>
<dbReference type="InterPro" id="IPR023346">
    <property type="entry name" value="Lysozyme-like_dom_sf"/>
</dbReference>
<dbReference type="Proteomes" id="UP000637980">
    <property type="component" value="Unassembled WGS sequence"/>
</dbReference>
<name>A0ABQ3ECF2_9HYPH</name>
<evidence type="ECO:0000313" key="4">
    <source>
        <dbReference type="Proteomes" id="UP000637980"/>
    </source>
</evidence>
<dbReference type="EMBL" id="BMXE01000003">
    <property type="protein sequence ID" value="GHB33157.1"/>
    <property type="molecule type" value="Genomic_DNA"/>
</dbReference>
<proteinExistence type="inferred from homology"/>
<comment type="caution">
    <text evidence="3">The sequence shown here is derived from an EMBL/GenBank/DDBJ whole genome shotgun (WGS) entry which is preliminary data.</text>
</comment>
<reference evidence="4" key="1">
    <citation type="journal article" date="2019" name="Int. J. Syst. Evol. Microbiol.">
        <title>The Global Catalogue of Microorganisms (GCM) 10K type strain sequencing project: providing services to taxonomists for standard genome sequencing and annotation.</title>
        <authorList>
            <consortium name="The Broad Institute Genomics Platform"/>
            <consortium name="The Broad Institute Genome Sequencing Center for Infectious Disease"/>
            <person name="Wu L."/>
            <person name="Ma J."/>
        </authorList>
    </citation>
    <scope>NUCLEOTIDE SEQUENCE [LARGE SCALE GENOMIC DNA]</scope>
    <source>
        <strain evidence="4">KCTC 12861</strain>
    </source>
</reference>
<evidence type="ECO:0000256" key="1">
    <source>
        <dbReference type="ARBA" id="ARBA00009387"/>
    </source>
</evidence>
<comment type="similarity">
    <text evidence="1">Belongs to the virb1 family.</text>
</comment>
<dbReference type="Gene3D" id="1.10.530.10">
    <property type="match status" value="1"/>
</dbReference>
<dbReference type="SUPFAM" id="SSF53955">
    <property type="entry name" value="Lysozyme-like"/>
    <property type="match status" value="1"/>
</dbReference>
<dbReference type="InterPro" id="IPR008258">
    <property type="entry name" value="Transglycosylase_SLT_dom_1"/>
</dbReference>